<evidence type="ECO:0000313" key="5">
    <source>
        <dbReference type="EMBL" id="KAK7240069.1"/>
    </source>
</evidence>
<dbReference type="InterPro" id="IPR045063">
    <property type="entry name" value="Dynamin_N"/>
</dbReference>
<dbReference type="SUPFAM" id="SSF52540">
    <property type="entry name" value="P-loop containing nucleoside triphosphate hydrolases"/>
    <property type="match status" value="1"/>
</dbReference>
<dbReference type="Pfam" id="PF00169">
    <property type="entry name" value="PH"/>
    <property type="match status" value="1"/>
</dbReference>
<feature type="domain" description="Dynamin-type G" evidence="4">
    <location>
        <begin position="52"/>
        <end position="298"/>
    </location>
</feature>
<dbReference type="EMBL" id="JBBJCI010000217">
    <property type="protein sequence ID" value="KAK7240069.1"/>
    <property type="molecule type" value="Genomic_DNA"/>
</dbReference>
<dbReference type="Pfam" id="PF18150">
    <property type="entry name" value="DUF5600"/>
    <property type="match status" value="1"/>
</dbReference>
<comment type="caution">
    <text evidence="5">The sequence shown here is derived from an EMBL/GenBank/DDBJ whole genome shotgun (WGS) entry which is preliminary data.</text>
</comment>
<name>A0ABR1FWG4_AURAN</name>
<evidence type="ECO:0000256" key="1">
    <source>
        <dbReference type="ARBA" id="ARBA00004481"/>
    </source>
</evidence>
<dbReference type="InterPro" id="IPR030381">
    <property type="entry name" value="G_DYNAMIN_dom"/>
</dbReference>
<dbReference type="CDD" id="cd00821">
    <property type="entry name" value="PH"/>
    <property type="match status" value="1"/>
</dbReference>
<dbReference type="Gene3D" id="3.40.50.300">
    <property type="entry name" value="P-loop containing nucleotide triphosphate hydrolases"/>
    <property type="match status" value="1"/>
</dbReference>
<dbReference type="InterPro" id="IPR001849">
    <property type="entry name" value="PH_domain"/>
</dbReference>
<dbReference type="InterPro" id="IPR011993">
    <property type="entry name" value="PH-like_dom_sf"/>
</dbReference>
<sequence>MDKWPKGKQYAAPDFANVTDAFAGLYSMKVAALEKAVLFDEFATAVKTPAEMKAKPMVFLLGQYSVGKTTFIRYLLGKDFPGMLVGPEPTTEAFTAVCRSPNGVDTSVPGSSAIADTSRPWGSLDAHGDGFAQRFCCSNVTGGSDVLDDVDLVDSPGVLAGAKQTMDRKYDFERVAQWFAERADLILVLLDTSKLDLSDEFMGLLRALQVYDDKIRIVLNKADQVSNPELLRVMQAASWNLAKTLRTPEVKRTYVSSFADETHPLRESPLKAHFEEERALLLKDLADLKVGKKQRRVNEFIRRTRHAAHHAQIVAHLKGACPLVAGKADWEKRTLDALPMEWEKIAVKRKMPSHELPSPLQYRKIFASNAVSLLSLPANCAKHAAALDAILDVDVKNTLEHFRHELDNVPFKHNPPAPTRGFLLKAGDAKKTVMGVGSGFRKRFCIIDENGVLKYYEKDPASAPNPMEVEAKGVIDLAGAKTTPLPQQHQSFCFAVEGPLCDRRYVLAATSGDEMSKWMRLVDSFGAHVDPASRKAAPTPVAAPPPAAEEEEEEDAATEDAAPGDDDQEV</sequence>
<evidence type="ECO:0000256" key="2">
    <source>
        <dbReference type="SAM" id="MobiDB-lite"/>
    </source>
</evidence>
<feature type="compositionally biased region" description="Acidic residues" evidence="2">
    <location>
        <begin position="548"/>
        <end position="570"/>
    </location>
</feature>
<dbReference type="PANTHER" id="PTHR43681:SF1">
    <property type="entry name" value="SARCALUMENIN"/>
    <property type="match status" value="1"/>
</dbReference>
<reference evidence="5 6" key="1">
    <citation type="submission" date="2024-03" db="EMBL/GenBank/DDBJ databases">
        <title>Aureococcus anophagefferens CCMP1851 and Kratosvirus quantuckense: Draft genome of a second virus-susceptible host strain in the model system.</title>
        <authorList>
            <person name="Chase E."/>
            <person name="Truchon A.R."/>
            <person name="Schepens W."/>
            <person name="Wilhelm S.W."/>
        </authorList>
    </citation>
    <scope>NUCLEOTIDE SEQUENCE [LARGE SCALE GENOMIC DNA]</scope>
    <source>
        <strain evidence="5 6">CCMP1851</strain>
    </source>
</reference>
<dbReference type="Pfam" id="PF00350">
    <property type="entry name" value="Dynamin_N"/>
    <property type="match status" value="1"/>
</dbReference>
<protein>
    <recommendedName>
        <fullName evidence="7">PH domain-containing protein</fullName>
    </recommendedName>
</protein>
<evidence type="ECO:0008006" key="7">
    <source>
        <dbReference type="Google" id="ProtNLM"/>
    </source>
</evidence>
<dbReference type="PROSITE" id="PS50003">
    <property type="entry name" value="PH_DOMAIN"/>
    <property type="match status" value="1"/>
</dbReference>
<dbReference type="InterPro" id="IPR027417">
    <property type="entry name" value="P-loop_NTPase"/>
</dbReference>
<feature type="region of interest" description="Disordered" evidence="2">
    <location>
        <begin position="530"/>
        <end position="570"/>
    </location>
</feature>
<accession>A0ABR1FWG4</accession>
<evidence type="ECO:0000313" key="6">
    <source>
        <dbReference type="Proteomes" id="UP001363151"/>
    </source>
</evidence>
<comment type="subcellular location">
    <subcellularLocation>
        <location evidence="1">Endosome membrane</location>
        <topology evidence="1">Peripheral membrane protein</topology>
    </subcellularLocation>
</comment>
<keyword evidence="6" id="KW-1185">Reference proteome</keyword>
<feature type="domain" description="PH" evidence="3">
    <location>
        <begin position="416"/>
        <end position="527"/>
    </location>
</feature>
<dbReference type="PANTHER" id="PTHR43681">
    <property type="entry name" value="TRANSMEMBRANE GTPASE FZO"/>
    <property type="match status" value="1"/>
</dbReference>
<dbReference type="InterPro" id="IPR051943">
    <property type="entry name" value="TRAFAC_Dynamin-like_GTPase"/>
</dbReference>
<evidence type="ECO:0000259" key="3">
    <source>
        <dbReference type="PROSITE" id="PS50003"/>
    </source>
</evidence>
<gene>
    <name evidence="5" type="ORF">SO694_00116022</name>
</gene>
<proteinExistence type="predicted"/>
<dbReference type="SUPFAM" id="SSF50729">
    <property type="entry name" value="PH domain-like"/>
    <property type="match status" value="1"/>
</dbReference>
<dbReference type="Gene3D" id="1.10.268.20">
    <property type="match status" value="1"/>
</dbReference>
<evidence type="ECO:0000259" key="4">
    <source>
        <dbReference type="PROSITE" id="PS51718"/>
    </source>
</evidence>
<dbReference type="Proteomes" id="UP001363151">
    <property type="component" value="Unassembled WGS sequence"/>
</dbReference>
<dbReference type="InterPro" id="IPR040990">
    <property type="entry name" value="DUF5600"/>
</dbReference>
<dbReference type="Gene3D" id="2.30.29.30">
    <property type="entry name" value="Pleckstrin-homology domain (PH domain)/Phosphotyrosine-binding domain (PTB)"/>
    <property type="match status" value="1"/>
</dbReference>
<organism evidence="5 6">
    <name type="scientific">Aureococcus anophagefferens</name>
    <name type="common">Harmful bloom alga</name>
    <dbReference type="NCBI Taxonomy" id="44056"/>
    <lineage>
        <taxon>Eukaryota</taxon>
        <taxon>Sar</taxon>
        <taxon>Stramenopiles</taxon>
        <taxon>Ochrophyta</taxon>
        <taxon>Pelagophyceae</taxon>
        <taxon>Pelagomonadales</taxon>
        <taxon>Pelagomonadaceae</taxon>
        <taxon>Aureococcus</taxon>
    </lineage>
</organism>
<dbReference type="SMART" id="SM00233">
    <property type="entry name" value="PH"/>
    <property type="match status" value="1"/>
</dbReference>
<dbReference type="PROSITE" id="PS51718">
    <property type="entry name" value="G_DYNAMIN_2"/>
    <property type="match status" value="1"/>
</dbReference>